<dbReference type="SMART" id="SM00984">
    <property type="entry name" value="UDPG_MGDP_dh_C"/>
    <property type="match status" value="1"/>
</dbReference>
<dbReference type="InterPro" id="IPR001732">
    <property type="entry name" value="UDP-Glc/GDP-Man_DH_N"/>
</dbReference>
<feature type="binding site" evidence="10">
    <location>
        <position position="121"/>
    </location>
    <ligand>
        <name>NAD(+)</name>
        <dbReference type="ChEBI" id="CHEBI:57540"/>
    </ligand>
</feature>
<dbReference type="InterPro" id="IPR014027">
    <property type="entry name" value="UDP-Glc/GDP-Man_DH_C"/>
</dbReference>
<reference evidence="12 13" key="1">
    <citation type="submission" date="2018-09" db="EMBL/GenBank/DDBJ databases">
        <title>Paenibacillus aracenensis nov. sp. isolated from a cave in southern Spain.</title>
        <authorList>
            <person name="Jurado V."/>
            <person name="Gutierrez-Patricio S."/>
            <person name="Gonzalez-Pimentel J.L."/>
            <person name="Miller A.Z."/>
            <person name="Laiz L."/>
            <person name="Saiz-Jimenez C."/>
        </authorList>
    </citation>
    <scope>NUCLEOTIDE SEQUENCE [LARGE SCALE GENOMIC DNA]</scope>
    <source>
        <strain evidence="12 13">DSM 22867</strain>
    </source>
</reference>
<dbReference type="Proteomes" id="UP000266482">
    <property type="component" value="Unassembled WGS sequence"/>
</dbReference>
<dbReference type="Gene3D" id="1.20.5.100">
    <property type="entry name" value="Cytochrome c1, transmembrane anchor, C-terminal"/>
    <property type="match status" value="1"/>
</dbReference>
<keyword evidence="13" id="KW-1185">Reference proteome</keyword>
<dbReference type="PIRSF" id="PIRSF000124">
    <property type="entry name" value="UDPglc_GDPman_dh"/>
    <property type="match status" value="1"/>
</dbReference>
<comment type="similarity">
    <text evidence="2 7">Belongs to the UDP-glucose/GDP-mannose dehydrogenase family.</text>
</comment>
<evidence type="ECO:0000256" key="4">
    <source>
        <dbReference type="ARBA" id="ARBA00023002"/>
    </source>
</evidence>
<evidence type="ECO:0000256" key="9">
    <source>
        <dbReference type="PIRSR" id="PIRSR500134-2"/>
    </source>
</evidence>
<feature type="binding site" evidence="9">
    <location>
        <position position="257"/>
    </location>
    <ligand>
        <name>substrate</name>
    </ligand>
</feature>
<evidence type="ECO:0000256" key="5">
    <source>
        <dbReference type="ARBA" id="ARBA00023027"/>
    </source>
</evidence>
<protein>
    <recommendedName>
        <fullName evidence="3 7">UDP-glucose 6-dehydrogenase</fullName>
        <ecNumber evidence="3 7">1.1.1.22</ecNumber>
    </recommendedName>
</protein>
<feature type="active site" description="Nucleophile" evidence="8">
    <location>
        <position position="260"/>
    </location>
</feature>
<comment type="catalytic activity">
    <reaction evidence="6 7">
        <text>UDP-alpha-D-glucose + 2 NAD(+) + H2O = UDP-alpha-D-glucuronate + 2 NADH + 3 H(+)</text>
        <dbReference type="Rhea" id="RHEA:23596"/>
        <dbReference type="ChEBI" id="CHEBI:15377"/>
        <dbReference type="ChEBI" id="CHEBI:15378"/>
        <dbReference type="ChEBI" id="CHEBI:57540"/>
        <dbReference type="ChEBI" id="CHEBI:57945"/>
        <dbReference type="ChEBI" id="CHEBI:58052"/>
        <dbReference type="ChEBI" id="CHEBI:58885"/>
        <dbReference type="EC" id="1.1.1.22"/>
    </reaction>
</comment>
<dbReference type="AlphaFoldDB" id="A0A3A1V2D4"/>
<evidence type="ECO:0000256" key="7">
    <source>
        <dbReference type="PIRNR" id="PIRNR000124"/>
    </source>
</evidence>
<dbReference type="InterPro" id="IPR036220">
    <property type="entry name" value="UDP-Glc/GDP-Man_DH_C_sf"/>
</dbReference>
<feature type="binding site" evidence="10">
    <location>
        <position position="30"/>
    </location>
    <ligand>
        <name>NAD(+)</name>
        <dbReference type="ChEBI" id="CHEBI:57540"/>
    </ligand>
</feature>
<dbReference type="SUPFAM" id="SSF51735">
    <property type="entry name" value="NAD(P)-binding Rossmann-fold domains"/>
    <property type="match status" value="1"/>
</dbReference>
<feature type="binding site" evidence="10">
    <location>
        <position position="328"/>
    </location>
    <ligand>
        <name>NAD(+)</name>
        <dbReference type="ChEBI" id="CHEBI:57540"/>
    </ligand>
</feature>
<evidence type="ECO:0000313" key="13">
    <source>
        <dbReference type="Proteomes" id="UP000266482"/>
    </source>
</evidence>
<evidence type="ECO:0000256" key="8">
    <source>
        <dbReference type="PIRSR" id="PIRSR500134-1"/>
    </source>
</evidence>
<dbReference type="NCBIfam" id="TIGR03026">
    <property type="entry name" value="NDP-sugDHase"/>
    <property type="match status" value="1"/>
</dbReference>
<dbReference type="SUPFAM" id="SSF48179">
    <property type="entry name" value="6-phosphogluconate dehydrogenase C-terminal domain-like"/>
    <property type="match status" value="1"/>
</dbReference>
<feature type="binding site" evidence="9">
    <location>
        <begin position="249"/>
        <end position="253"/>
    </location>
    <ligand>
        <name>substrate</name>
    </ligand>
</feature>
<dbReference type="SUPFAM" id="SSF52413">
    <property type="entry name" value="UDP-glucose/GDP-mannose dehydrogenase C-terminal domain"/>
    <property type="match status" value="1"/>
</dbReference>
<evidence type="ECO:0000256" key="6">
    <source>
        <dbReference type="ARBA" id="ARBA00047473"/>
    </source>
</evidence>
<dbReference type="InterPro" id="IPR017476">
    <property type="entry name" value="UDP-Glc/GDP-Man"/>
</dbReference>
<dbReference type="Pfam" id="PF00984">
    <property type="entry name" value="UDPG_MGDP_dh"/>
    <property type="match status" value="1"/>
</dbReference>
<feature type="domain" description="UDP-glucose/GDP-mannose dehydrogenase C-terminal" evidence="11">
    <location>
        <begin position="314"/>
        <end position="411"/>
    </location>
</feature>
<comment type="caution">
    <text evidence="12">The sequence shown here is derived from an EMBL/GenBank/DDBJ whole genome shotgun (WGS) entry which is preliminary data.</text>
</comment>
<dbReference type="Pfam" id="PF03720">
    <property type="entry name" value="UDPG_MGDP_dh_C"/>
    <property type="match status" value="1"/>
</dbReference>
<dbReference type="RefSeq" id="WP_119598742.1">
    <property type="nucleotide sequence ID" value="NZ_QXQA01000003.1"/>
</dbReference>
<dbReference type="GO" id="GO:0003979">
    <property type="term" value="F:UDP-glucose 6-dehydrogenase activity"/>
    <property type="evidence" value="ECO:0007669"/>
    <property type="project" value="UniProtKB-EC"/>
</dbReference>
<dbReference type="Pfam" id="PF03721">
    <property type="entry name" value="UDPG_MGDP_dh_N"/>
    <property type="match status" value="1"/>
</dbReference>
<dbReference type="InterPro" id="IPR028357">
    <property type="entry name" value="UDPglc_DH_bac"/>
</dbReference>
<dbReference type="GO" id="GO:0006065">
    <property type="term" value="P:UDP-glucuronate biosynthetic process"/>
    <property type="evidence" value="ECO:0007669"/>
    <property type="project" value="UniProtKB-UniPathway"/>
</dbReference>
<dbReference type="InterPro" id="IPR014026">
    <property type="entry name" value="UDP-Glc/GDP-Man_DH_dimer"/>
</dbReference>
<feature type="binding site" evidence="9">
    <location>
        <position position="204"/>
    </location>
    <ligand>
        <name>substrate</name>
    </ligand>
</feature>
<dbReference type="GO" id="GO:0000271">
    <property type="term" value="P:polysaccharide biosynthetic process"/>
    <property type="evidence" value="ECO:0007669"/>
    <property type="project" value="InterPro"/>
</dbReference>
<feature type="binding site" evidence="9">
    <location>
        <position position="321"/>
    </location>
    <ligand>
        <name>substrate</name>
    </ligand>
</feature>
<comment type="pathway">
    <text evidence="1">Nucleotide-sugar biosynthesis; UDP-alpha-D-glucuronate biosynthesis; UDP-alpha-D-glucuronate from UDP-alpha-D-glucose: step 1/1.</text>
</comment>
<evidence type="ECO:0000256" key="2">
    <source>
        <dbReference type="ARBA" id="ARBA00006601"/>
    </source>
</evidence>
<proteinExistence type="inferred from homology"/>
<evidence type="ECO:0000259" key="11">
    <source>
        <dbReference type="SMART" id="SM00984"/>
    </source>
</evidence>
<feature type="binding site" evidence="9">
    <location>
        <begin position="152"/>
        <end position="155"/>
    </location>
    <ligand>
        <name>substrate</name>
    </ligand>
</feature>
<sequence>MNLCIVGAGYVGLTTAAVFAELGHTVDCVDRDEDKIRRLNGGDIPIYEPGLSELVEQNRKLGRLFFKTDVEQALRMNDVIMIAVGTPSGQDGSADLVYVRSVLSAIADTLSRYKIIIMKSTVPPGTGEWARQFLLDRGVAPELFDIVSNPEFLREGTAIYDTFHPDRIVIGASNPDAADQVRSLYYGIDAAVLITGRTEAEFIKYGSNAFLATKLSFINELARVCDAFGADITKVAAGVGMDNRIGSRFLQAGIGYGGSCLPKDVAALIAAAAAKEQDLTLLKAVAGVNHTQIDVYLRKLSSMIGRLNQTAHVAVWGATFKENTDDIRSSQAIALMEALTKQDCLVTAYDPLVAPSLQGVAWKSSALEAVKDADALIVATGWEEFVHCDWEEVKRLMKGDVVLDGRNVLNQADIRKAGLRYAGVGRP</sequence>
<dbReference type="PANTHER" id="PTHR43750:SF3">
    <property type="entry name" value="UDP-GLUCOSE 6-DEHYDROGENASE TUAD"/>
    <property type="match status" value="1"/>
</dbReference>
<name>A0A3A1V2D4_9BACL</name>
<accession>A0A3A1V2D4</accession>
<evidence type="ECO:0000256" key="1">
    <source>
        <dbReference type="ARBA" id="ARBA00004701"/>
    </source>
</evidence>
<dbReference type="PIRSF" id="PIRSF500134">
    <property type="entry name" value="UDPglc_DH_bac"/>
    <property type="match status" value="1"/>
</dbReference>
<keyword evidence="5 7" id="KW-0520">NAD</keyword>
<keyword evidence="4 7" id="KW-0560">Oxidoreductase</keyword>
<gene>
    <name evidence="12" type="ORF">D3P08_06990</name>
</gene>
<dbReference type="EMBL" id="QXQA01000003">
    <property type="protein sequence ID" value="RIX53991.1"/>
    <property type="molecule type" value="Genomic_DNA"/>
</dbReference>
<dbReference type="GO" id="GO:0051287">
    <property type="term" value="F:NAD binding"/>
    <property type="evidence" value="ECO:0007669"/>
    <property type="project" value="InterPro"/>
</dbReference>
<dbReference type="EC" id="1.1.1.22" evidence="3 7"/>
<evidence type="ECO:0000256" key="3">
    <source>
        <dbReference type="ARBA" id="ARBA00012954"/>
    </source>
</evidence>
<dbReference type="PANTHER" id="PTHR43750">
    <property type="entry name" value="UDP-GLUCOSE 6-DEHYDROGENASE TUAD"/>
    <property type="match status" value="1"/>
</dbReference>
<dbReference type="InterPro" id="IPR036291">
    <property type="entry name" value="NAD(P)-bd_dom_sf"/>
</dbReference>
<feature type="binding site" evidence="10">
    <location>
        <position position="263"/>
    </location>
    <ligand>
        <name>NAD(+)</name>
        <dbReference type="ChEBI" id="CHEBI:57540"/>
    </ligand>
</feature>
<organism evidence="12 13">
    <name type="scientific">Paenibacillus nanensis</name>
    <dbReference type="NCBI Taxonomy" id="393251"/>
    <lineage>
        <taxon>Bacteria</taxon>
        <taxon>Bacillati</taxon>
        <taxon>Bacillota</taxon>
        <taxon>Bacilli</taxon>
        <taxon>Bacillales</taxon>
        <taxon>Paenibacillaceae</taxon>
        <taxon>Paenibacillus</taxon>
    </lineage>
</organism>
<dbReference type="UniPathway" id="UPA00038">
    <property type="reaction ID" value="UER00491"/>
</dbReference>
<dbReference type="InterPro" id="IPR008927">
    <property type="entry name" value="6-PGluconate_DH-like_C_sf"/>
</dbReference>
<dbReference type="OrthoDB" id="9803238at2"/>
<evidence type="ECO:0000313" key="12">
    <source>
        <dbReference type="EMBL" id="RIX53991.1"/>
    </source>
</evidence>
<dbReference type="Gene3D" id="3.40.50.720">
    <property type="entry name" value="NAD(P)-binding Rossmann-like Domain"/>
    <property type="match status" value="2"/>
</dbReference>
<evidence type="ECO:0000256" key="10">
    <source>
        <dbReference type="PIRSR" id="PIRSR500134-3"/>
    </source>
</evidence>
<feature type="binding site" evidence="10">
    <location>
        <position position="35"/>
    </location>
    <ligand>
        <name>NAD(+)</name>
        <dbReference type="ChEBI" id="CHEBI:57540"/>
    </ligand>
</feature>
<feature type="binding site" evidence="10">
    <location>
        <position position="86"/>
    </location>
    <ligand>
        <name>NAD(+)</name>
        <dbReference type="ChEBI" id="CHEBI:57540"/>
    </ligand>
</feature>
<feature type="binding site" evidence="10">
    <location>
        <position position="155"/>
    </location>
    <ligand>
        <name>NAD(+)</name>
        <dbReference type="ChEBI" id="CHEBI:57540"/>
    </ligand>
</feature>